<evidence type="ECO:0000256" key="7">
    <source>
        <dbReference type="ARBA" id="ARBA00022723"/>
    </source>
</evidence>
<feature type="domain" description="Nucleotidyl transferase" evidence="12">
    <location>
        <begin position="4"/>
        <end position="130"/>
    </location>
</feature>
<evidence type="ECO:0000256" key="8">
    <source>
        <dbReference type="ARBA" id="ARBA00022842"/>
    </source>
</evidence>
<protein>
    <recommendedName>
        <fullName evidence="4">Glucose-1-phosphate thymidylyltransferase</fullName>
        <ecNumber evidence="3">2.7.7.24</ecNumber>
    </recommendedName>
    <alternativeName>
        <fullName evidence="10">dTDP-glucose pyrophosphorylase</fullName>
    </alternativeName>
    <alternativeName>
        <fullName evidence="9">dTDP-glucose synthase</fullName>
    </alternativeName>
</protein>
<keyword evidence="14" id="KW-1185">Reference proteome</keyword>
<proteinExistence type="inferred from homology"/>
<evidence type="ECO:0000256" key="3">
    <source>
        <dbReference type="ARBA" id="ARBA00012461"/>
    </source>
</evidence>
<evidence type="ECO:0000256" key="1">
    <source>
        <dbReference type="ARBA" id="ARBA00001946"/>
    </source>
</evidence>
<organism evidence="13 14">
    <name type="scientific">Effusibacillus dendaii</name>
    <dbReference type="NCBI Taxonomy" id="2743772"/>
    <lineage>
        <taxon>Bacteria</taxon>
        <taxon>Bacillati</taxon>
        <taxon>Bacillota</taxon>
        <taxon>Bacilli</taxon>
        <taxon>Bacillales</taxon>
        <taxon>Alicyclobacillaceae</taxon>
        <taxon>Effusibacillus</taxon>
    </lineage>
</organism>
<keyword evidence="7" id="KW-0479">Metal-binding</keyword>
<dbReference type="AlphaFoldDB" id="A0A7I8DEV8"/>
<dbReference type="KEGG" id="eff:skT53_28070"/>
<dbReference type="PANTHER" id="PTHR43532:SF1">
    <property type="entry name" value="GLUCOSE-1-PHOSPHATE THYMIDYLYLTRANSFERASE 1"/>
    <property type="match status" value="1"/>
</dbReference>
<evidence type="ECO:0000259" key="12">
    <source>
        <dbReference type="Pfam" id="PF00483"/>
    </source>
</evidence>
<comment type="cofactor">
    <cofactor evidence="1">
        <name>Mg(2+)</name>
        <dbReference type="ChEBI" id="CHEBI:18420"/>
    </cofactor>
</comment>
<gene>
    <name evidence="13" type="ORF">skT53_28070</name>
</gene>
<comment type="similarity">
    <text evidence="2">Belongs to the glucose-1-phosphate thymidylyltransferase family.</text>
</comment>
<sequence>MILGDNISDTSIRSSVEKFRKQQKGARVLLKKVGDPERYGVAAIDEKKVIQIEEKPREPKSDYAVIGYYMYDEKVFNIIRDIRPSERGELEITTVNNIYVELGELEYDILEGNWTDAGIFESLFYGNQIMLKAKNQIKE</sequence>
<keyword evidence="5" id="KW-0808">Transferase</keyword>
<dbReference type="InterPro" id="IPR005907">
    <property type="entry name" value="G1P_thy_trans_s"/>
</dbReference>
<dbReference type="GO" id="GO:0046872">
    <property type="term" value="F:metal ion binding"/>
    <property type="evidence" value="ECO:0007669"/>
    <property type="project" value="UniProtKB-KW"/>
</dbReference>
<dbReference type="InterPro" id="IPR005835">
    <property type="entry name" value="NTP_transferase_dom"/>
</dbReference>
<keyword evidence="6" id="KW-0548">Nucleotidyltransferase</keyword>
<evidence type="ECO:0000256" key="9">
    <source>
        <dbReference type="ARBA" id="ARBA00032492"/>
    </source>
</evidence>
<dbReference type="RefSeq" id="WP_200758234.1">
    <property type="nucleotide sequence ID" value="NZ_AP023366.1"/>
</dbReference>
<comment type="catalytic activity">
    <reaction evidence="11">
        <text>dTTP + alpha-D-glucose 1-phosphate + H(+) = dTDP-alpha-D-glucose + diphosphate</text>
        <dbReference type="Rhea" id="RHEA:15225"/>
        <dbReference type="ChEBI" id="CHEBI:15378"/>
        <dbReference type="ChEBI" id="CHEBI:33019"/>
        <dbReference type="ChEBI" id="CHEBI:37568"/>
        <dbReference type="ChEBI" id="CHEBI:57477"/>
        <dbReference type="ChEBI" id="CHEBI:58601"/>
        <dbReference type="EC" id="2.7.7.24"/>
    </reaction>
</comment>
<name>A0A7I8DEV8_9BACL</name>
<evidence type="ECO:0000256" key="2">
    <source>
        <dbReference type="ARBA" id="ARBA00010480"/>
    </source>
</evidence>
<evidence type="ECO:0000256" key="5">
    <source>
        <dbReference type="ARBA" id="ARBA00022679"/>
    </source>
</evidence>
<dbReference type="EC" id="2.7.7.24" evidence="3"/>
<evidence type="ECO:0000256" key="11">
    <source>
        <dbReference type="ARBA" id="ARBA00049336"/>
    </source>
</evidence>
<dbReference type="EMBL" id="AP023366">
    <property type="protein sequence ID" value="BCJ87822.1"/>
    <property type="molecule type" value="Genomic_DNA"/>
</dbReference>
<dbReference type="Gene3D" id="3.90.550.10">
    <property type="entry name" value="Spore Coat Polysaccharide Biosynthesis Protein SpsA, Chain A"/>
    <property type="match status" value="1"/>
</dbReference>
<evidence type="ECO:0000256" key="6">
    <source>
        <dbReference type="ARBA" id="ARBA00022695"/>
    </source>
</evidence>
<reference evidence="13 14" key="1">
    <citation type="submission" date="2020-08" db="EMBL/GenBank/DDBJ databases">
        <title>Complete Genome Sequence of Effusibacillus dendaii Strain skT53, Isolated from Farmland soil.</title>
        <authorList>
            <person name="Konishi T."/>
            <person name="Kawasaki H."/>
        </authorList>
    </citation>
    <scope>NUCLEOTIDE SEQUENCE [LARGE SCALE GENOMIC DNA]</scope>
    <source>
        <strain evidence="14">skT53</strain>
    </source>
</reference>
<dbReference type="Proteomes" id="UP000593802">
    <property type="component" value="Chromosome"/>
</dbReference>
<evidence type="ECO:0000313" key="14">
    <source>
        <dbReference type="Proteomes" id="UP000593802"/>
    </source>
</evidence>
<evidence type="ECO:0000256" key="4">
    <source>
        <dbReference type="ARBA" id="ARBA00017654"/>
    </source>
</evidence>
<dbReference type="Pfam" id="PF00483">
    <property type="entry name" value="NTP_transferase"/>
    <property type="match status" value="1"/>
</dbReference>
<evidence type="ECO:0000256" key="10">
    <source>
        <dbReference type="ARBA" id="ARBA00032598"/>
    </source>
</evidence>
<dbReference type="SUPFAM" id="SSF53448">
    <property type="entry name" value="Nucleotide-diphospho-sugar transferases"/>
    <property type="match status" value="1"/>
</dbReference>
<evidence type="ECO:0000313" key="13">
    <source>
        <dbReference type="EMBL" id="BCJ87822.1"/>
    </source>
</evidence>
<dbReference type="InterPro" id="IPR029044">
    <property type="entry name" value="Nucleotide-diphossugar_trans"/>
</dbReference>
<dbReference type="PANTHER" id="PTHR43532">
    <property type="entry name" value="GLUCOSE-1-PHOSPHATE THYMIDYLYLTRANSFERASE"/>
    <property type="match status" value="1"/>
</dbReference>
<accession>A0A7I8DEV8</accession>
<dbReference type="GO" id="GO:0008879">
    <property type="term" value="F:glucose-1-phosphate thymidylyltransferase activity"/>
    <property type="evidence" value="ECO:0007669"/>
    <property type="project" value="UniProtKB-EC"/>
</dbReference>
<keyword evidence="8" id="KW-0460">Magnesium</keyword>